<sequence length="675" mass="80085">MLHLQSPIFFSTQTLAHFPRFPLIHRNDHHFDLHRRRKGANGLVSLNATPSYAPDELPVDEEFLKNFAPKEKMSEDEARRENWIKRGWAPWEEILSPEAEFARKSLNEGEEVPLQSPEAIESFKMLSPSYRKKKMEESGMSEDEWYAQQFRIKGEIPDPIETVWDGKLAVRLVPPRDWPPRGWEVDKDELEYIRGAHRAMSERVDLDGEVSTETDNVCLDRYKVFLKQYKEWVEANKDRLEEESYTFDQDYYPGRRKRGKDYKDDMLELPFIYPGQICAGKVTTLHLHQGAFVDIGCVHDGWVPIKGNDWFWIRHHIKVGMPVMVEVLAKRDPYRFRFPIEMRFVEPNIDHLLFNRFDFPPIFHRDEDKNPEQLWRSCGRAPIPRKRPTERAEDTSLISNHPFVDVLWQLHNAEQLILDDEEENPEKYQDKEYLESIFNADFDEKNSVEYTEAYYKKALIPKVIVKINPKDLDFDAARAERQANNRLKKQFMDRGEKFKVTKLRRNIEMDEYDFLHWRRSLEEREALIRDISCRRAVGLPIEEPGRYVENNTFDKDRYDSSKSLYRYDYWGEPKSSEKTKQIRITEDHNKSIVGKGTVWYEMSYEDAIKQQEKREAQQKFTAPEESEEIDYEDNKGVIDEDEEDFDYSILGSLNHYDLENKPQVNGTESQSMSDD</sequence>
<dbReference type="Proteomes" id="UP000036987">
    <property type="component" value="Unassembled WGS sequence"/>
</dbReference>
<dbReference type="GO" id="GO:0000427">
    <property type="term" value="C:plastid-encoded plastid RNA polymerase complex"/>
    <property type="evidence" value="ECO:0007669"/>
    <property type="project" value="InterPro"/>
</dbReference>
<dbReference type="OMA" id="DYPPIFH"/>
<dbReference type="PROSITE" id="PS50126">
    <property type="entry name" value="S1"/>
    <property type="match status" value="1"/>
</dbReference>
<dbReference type="OrthoDB" id="514964at2759"/>
<keyword evidence="4" id="KW-1185">Reference proteome</keyword>
<evidence type="ECO:0000259" key="2">
    <source>
        <dbReference type="PROSITE" id="PS50126"/>
    </source>
</evidence>
<evidence type="ECO:0000313" key="4">
    <source>
        <dbReference type="Proteomes" id="UP000036987"/>
    </source>
</evidence>
<evidence type="ECO:0000313" key="3">
    <source>
        <dbReference type="EMBL" id="KMZ61104.1"/>
    </source>
</evidence>
<dbReference type="EMBL" id="LFYR01001529">
    <property type="protein sequence ID" value="KMZ61104.1"/>
    <property type="molecule type" value="Genomic_DNA"/>
</dbReference>
<feature type="region of interest" description="Disordered" evidence="1">
    <location>
        <begin position="619"/>
        <end position="642"/>
    </location>
</feature>
<dbReference type="PANTHER" id="PTHR36371:SF1">
    <property type="entry name" value="PROTEIN PLASTID TRANSCRIPTIONALLY ACTIVE 10"/>
    <property type="match status" value="1"/>
</dbReference>
<proteinExistence type="predicted"/>
<feature type="domain" description="S1 motif" evidence="2">
    <location>
        <begin position="275"/>
        <end position="343"/>
    </location>
</feature>
<accession>A0A0K9NWH5</accession>
<dbReference type="AlphaFoldDB" id="A0A0K9NWH5"/>
<dbReference type="InterPro" id="IPR044967">
    <property type="entry name" value="PTAC10"/>
</dbReference>
<protein>
    <recommendedName>
        <fullName evidence="2">S1 motif domain-containing protein</fullName>
    </recommendedName>
</protein>
<reference evidence="4" key="1">
    <citation type="journal article" date="2016" name="Nature">
        <title>The genome of the seagrass Zostera marina reveals angiosperm adaptation to the sea.</title>
        <authorList>
            <person name="Olsen J.L."/>
            <person name="Rouze P."/>
            <person name="Verhelst B."/>
            <person name="Lin Y.-C."/>
            <person name="Bayer T."/>
            <person name="Collen J."/>
            <person name="Dattolo E."/>
            <person name="De Paoli E."/>
            <person name="Dittami S."/>
            <person name="Maumus F."/>
            <person name="Michel G."/>
            <person name="Kersting A."/>
            <person name="Lauritano C."/>
            <person name="Lohaus R."/>
            <person name="Toepel M."/>
            <person name="Tonon T."/>
            <person name="Vanneste K."/>
            <person name="Amirebrahimi M."/>
            <person name="Brakel J."/>
            <person name="Bostroem C."/>
            <person name="Chovatia M."/>
            <person name="Grimwood J."/>
            <person name="Jenkins J.W."/>
            <person name="Jueterbock A."/>
            <person name="Mraz A."/>
            <person name="Stam W.T."/>
            <person name="Tice H."/>
            <person name="Bornberg-Bauer E."/>
            <person name="Green P.J."/>
            <person name="Pearson G.A."/>
            <person name="Procaccini G."/>
            <person name="Duarte C.M."/>
            <person name="Schmutz J."/>
            <person name="Reusch T.B.H."/>
            <person name="Van de Peer Y."/>
        </authorList>
    </citation>
    <scope>NUCLEOTIDE SEQUENCE [LARGE SCALE GENOMIC DNA]</scope>
    <source>
        <strain evidence="4">cv. Finnish</strain>
    </source>
</reference>
<dbReference type="InterPro" id="IPR003029">
    <property type="entry name" value="S1_domain"/>
</dbReference>
<gene>
    <name evidence="3" type="ORF">ZOSMA_54G00340</name>
</gene>
<organism evidence="3 4">
    <name type="scientific">Zostera marina</name>
    <name type="common">Eelgrass</name>
    <dbReference type="NCBI Taxonomy" id="29655"/>
    <lineage>
        <taxon>Eukaryota</taxon>
        <taxon>Viridiplantae</taxon>
        <taxon>Streptophyta</taxon>
        <taxon>Embryophyta</taxon>
        <taxon>Tracheophyta</taxon>
        <taxon>Spermatophyta</taxon>
        <taxon>Magnoliopsida</taxon>
        <taxon>Liliopsida</taxon>
        <taxon>Zosteraceae</taxon>
        <taxon>Zostera</taxon>
    </lineage>
</organism>
<comment type="caution">
    <text evidence="3">The sequence shown here is derived from an EMBL/GenBank/DDBJ whole genome shotgun (WGS) entry which is preliminary data.</text>
</comment>
<dbReference type="STRING" id="29655.A0A0K9NWH5"/>
<name>A0A0K9NWH5_ZOSMR</name>
<evidence type="ECO:0000256" key="1">
    <source>
        <dbReference type="SAM" id="MobiDB-lite"/>
    </source>
</evidence>
<dbReference type="PANTHER" id="PTHR36371">
    <property type="entry name" value="PROTEIN PLASTID TRANSCRIPTIONALLY ACTIVE 10"/>
    <property type="match status" value="1"/>
</dbReference>
<dbReference type="GO" id="GO:0003723">
    <property type="term" value="F:RNA binding"/>
    <property type="evidence" value="ECO:0007669"/>
    <property type="project" value="InterPro"/>
</dbReference>